<dbReference type="Proteomes" id="UP000310334">
    <property type="component" value="Unassembled WGS sequence"/>
</dbReference>
<proteinExistence type="inferred from homology"/>
<dbReference type="InterPro" id="IPR003660">
    <property type="entry name" value="HAMP_dom"/>
</dbReference>
<keyword evidence="3 6" id="KW-0472">Membrane</keyword>
<evidence type="ECO:0000256" key="1">
    <source>
        <dbReference type="ARBA" id="ARBA00004236"/>
    </source>
</evidence>
<evidence type="ECO:0000313" key="10">
    <source>
        <dbReference type="Proteomes" id="UP000310334"/>
    </source>
</evidence>
<dbReference type="InterPro" id="IPR004089">
    <property type="entry name" value="MCPsignal_dom"/>
</dbReference>
<name>A0A4S4C4H7_9BACI</name>
<feature type="domain" description="HAMP" evidence="8">
    <location>
        <begin position="85"/>
        <end position="131"/>
    </location>
</feature>
<comment type="caution">
    <text evidence="9">The sequence shown here is derived from an EMBL/GenBank/DDBJ whole genome shotgun (WGS) entry which is preliminary data.</text>
</comment>
<dbReference type="SUPFAM" id="SSF58104">
    <property type="entry name" value="Methyl-accepting chemotaxis protein (MCP) signaling domain"/>
    <property type="match status" value="1"/>
</dbReference>
<dbReference type="PANTHER" id="PTHR32089">
    <property type="entry name" value="METHYL-ACCEPTING CHEMOTAXIS PROTEIN MCPB"/>
    <property type="match status" value="1"/>
</dbReference>
<keyword evidence="6" id="KW-1133">Transmembrane helix</keyword>
<dbReference type="PANTHER" id="PTHR32089:SF114">
    <property type="entry name" value="METHYL-ACCEPTING CHEMOTAXIS PROTEIN MCPB"/>
    <property type="match status" value="1"/>
</dbReference>
<protein>
    <submittedName>
        <fullName evidence="9">Methyl-accepting chemotaxis protein</fullName>
    </submittedName>
</protein>
<evidence type="ECO:0000259" key="8">
    <source>
        <dbReference type="PROSITE" id="PS50885"/>
    </source>
</evidence>
<dbReference type="Pfam" id="PF00015">
    <property type="entry name" value="MCPsignal"/>
    <property type="match status" value="1"/>
</dbReference>
<gene>
    <name evidence="9" type="ORF">E6W99_05185</name>
</gene>
<reference evidence="9 10" key="1">
    <citation type="submission" date="2019-04" db="EMBL/GenBank/DDBJ databases">
        <title>Bacillus sediminilitoris sp. nov., isolated from a tidal flat sediment on the East China Sea.</title>
        <authorList>
            <person name="Wei Y."/>
            <person name="Mao H."/>
            <person name="Fang J."/>
        </authorList>
    </citation>
    <scope>NUCLEOTIDE SEQUENCE [LARGE SCALE GENOMIC DNA]</scope>
    <source>
        <strain evidence="9 10">DSL-17</strain>
    </source>
</reference>
<keyword evidence="6" id="KW-0812">Transmembrane</keyword>
<feature type="domain" description="Methyl-accepting transducer" evidence="7">
    <location>
        <begin position="150"/>
        <end position="407"/>
    </location>
</feature>
<comment type="similarity">
    <text evidence="5">Belongs to the methyl-accepting chemotaxis (MCP) protein family.</text>
</comment>
<evidence type="ECO:0000256" key="4">
    <source>
        <dbReference type="ARBA" id="ARBA00023224"/>
    </source>
</evidence>
<dbReference type="Gene3D" id="6.10.340.10">
    <property type="match status" value="1"/>
</dbReference>
<dbReference type="Gene3D" id="1.10.287.950">
    <property type="entry name" value="Methyl-accepting chemotaxis protein"/>
    <property type="match status" value="1"/>
</dbReference>
<dbReference type="PROSITE" id="PS50885">
    <property type="entry name" value="HAMP"/>
    <property type="match status" value="1"/>
</dbReference>
<keyword evidence="4" id="KW-0807">Transducer</keyword>
<organism evidence="9 10">
    <name type="scientific">Metabacillus sediminilitoris</name>
    <dbReference type="NCBI Taxonomy" id="2567941"/>
    <lineage>
        <taxon>Bacteria</taxon>
        <taxon>Bacillati</taxon>
        <taxon>Bacillota</taxon>
        <taxon>Bacilli</taxon>
        <taxon>Bacillales</taxon>
        <taxon>Bacillaceae</taxon>
        <taxon>Metabacillus</taxon>
    </lineage>
</organism>
<feature type="transmembrane region" description="Helical" evidence="6">
    <location>
        <begin position="19"/>
        <end position="42"/>
    </location>
</feature>
<keyword evidence="10" id="KW-1185">Reference proteome</keyword>
<dbReference type="SMART" id="SM00283">
    <property type="entry name" value="MA"/>
    <property type="match status" value="1"/>
</dbReference>
<evidence type="ECO:0000313" key="9">
    <source>
        <dbReference type="EMBL" id="THF82042.1"/>
    </source>
</evidence>
<sequence>MSTCGGITLKEHKRVSIKLLFIMIILVLVMTSSIGFFSYYFVKNALEQSQELTFLVWNLIGVIAVISIICMGALYLAISIKLKLLNEMMHNASELAAGCFNKATLKESKDEFGILAASINKISENIYSLVSELKDASYSISTSSHELAVLTEGKRVSNEDVKSALHEISIGSASQASDIESTSHKVSDLQANIMLMTEESSVIMQLTKDSAHAVHSGKDSVNGLQASNRENANMLEQISLGITTLYQSVNQISGIVTTINNISKQTNLLALNASIEAARAGEHGKGFAVVADEVRKLAEETNQATSQIQTMIQNIEKETESTVIVMAQTTEITNGLNKSVQATENEFNRISSSINKIIDETTKLNSEIENVSAHSNVILDSIQNISAVAEQTAASTEEITASIEEQMNSIGTINVSSEKINKLSEKLASTLKKLEIK</sequence>
<accession>A0A4S4C4H7</accession>
<evidence type="ECO:0000259" key="7">
    <source>
        <dbReference type="PROSITE" id="PS50111"/>
    </source>
</evidence>
<dbReference type="EMBL" id="SSNT01000003">
    <property type="protein sequence ID" value="THF82042.1"/>
    <property type="molecule type" value="Genomic_DNA"/>
</dbReference>
<evidence type="ECO:0000256" key="3">
    <source>
        <dbReference type="ARBA" id="ARBA00023136"/>
    </source>
</evidence>
<comment type="subcellular location">
    <subcellularLocation>
        <location evidence="1">Cell membrane</location>
    </subcellularLocation>
</comment>
<dbReference type="AlphaFoldDB" id="A0A4S4C4H7"/>
<evidence type="ECO:0000256" key="2">
    <source>
        <dbReference type="ARBA" id="ARBA00022475"/>
    </source>
</evidence>
<dbReference type="PROSITE" id="PS50111">
    <property type="entry name" value="CHEMOTAXIS_TRANSDUC_2"/>
    <property type="match status" value="1"/>
</dbReference>
<dbReference type="GO" id="GO:0005886">
    <property type="term" value="C:plasma membrane"/>
    <property type="evidence" value="ECO:0007669"/>
    <property type="project" value="UniProtKB-SubCell"/>
</dbReference>
<evidence type="ECO:0000256" key="5">
    <source>
        <dbReference type="ARBA" id="ARBA00029447"/>
    </source>
</evidence>
<keyword evidence="2" id="KW-1003">Cell membrane</keyword>
<evidence type="ECO:0000256" key="6">
    <source>
        <dbReference type="SAM" id="Phobius"/>
    </source>
</evidence>
<dbReference type="GO" id="GO:0007165">
    <property type="term" value="P:signal transduction"/>
    <property type="evidence" value="ECO:0007669"/>
    <property type="project" value="UniProtKB-KW"/>
</dbReference>
<dbReference type="OrthoDB" id="9760371at2"/>
<dbReference type="CDD" id="cd06225">
    <property type="entry name" value="HAMP"/>
    <property type="match status" value="1"/>
</dbReference>
<feature type="transmembrane region" description="Helical" evidence="6">
    <location>
        <begin position="54"/>
        <end position="78"/>
    </location>
</feature>